<accession>A0A6A6RTB9</accession>
<proteinExistence type="predicted"/>
<dbReference type="AlphaFoldDB" id="A0A6A6RTB9"/>
<evidence type="ECO:0000256" key="1">
    <source>
        <dbReference type="SAM" id="SignalP"/>
    </source>
</evidence>
<evidence type="ECO:0000313" key="3">
    <source>
        <dbReference type="Proteomes" id="UP000799753"/>
    </source>
</evidence>
<dbReference type="Proteomes" id="UP000799753">
    <property type="component" value="Unassembled WGS sequence"/>
</dbReference>
<sequence length="184" mass="20740">MRDFYHGLTIFLFATAVICAPKGRSYRVRTDSPDVPVHYLPPNATYTKTLARRYANITRHYPNITICGESSIFSLNLSHPGKAHRVPLLGFGKCTRLDDSSDYYNQSDPIDKVEISNDACTCKFYTTKRNCDIGRNEDNVNTTGEKTLKEFNSRWGVCNVAGVEKYEFGISDVFVLLAVTMGFL</sequence>
<evidence type="ECO:0000313" key="2">
    <source>
        <dbReference type="EMBL" id="KAF2637921.1"/>
    </source>
</evidence>
<feature type="signal peptide" evidence="1">
    <location>
        <begin position="1"/>
        <end position="19"/>
    </location>
</feature>
<gene>
    <name evidence="2" type="ORF">P280DRAFT_482363</name>
</gene>
<keyword evidence="3" id="KW-1185">Reference proteome</keyword>
<name>A0A6A6RTB9_9PLEO</name>
<reference evidence="2" key="1">
    <citation type="journal article" date="2020" name="Stud. Mycol.">
        <title>101 Dothideomycetes genomes: a test case for predicting lifestyles and emergence of pathogens.</title>
        <authorList>
            <person name="Haridas S."/>
            <person name="Albert R."/>
            <person name="Binder M."/>
            <person name="Bloem J."/>
            <person name="Labutti K."/>
            <person name="Salamov A."/>
            <person name="Andreopoulos B."/>
            <person name="Baker S."/>
            <person name="Barry K."/>
            <person name="Bills G."/>
            <person name="Bluhm B."/>
            <person name="Cannon C."/>
            <person name="Castanera R."/>
            <person name="Culley D."/>
            <person name="Daum C."/>
            <person name="Ezra D."/>
            <person name="Gonzalez J."/>
            <person name="Henrissat B."/>
            <person name="Kuo A."/>
            <person name="Liang C."/>
            <person name="Lipzen A."/>
            <person name="Lutzoni F."/>
            <person name="Magnuson J."/>
            <person name="Mondo S."/>
            <person name="Nolan M."/>
            <person name="Ohm R."/>
            <person name="Pangilinan J."/>
            <person name="Park H.-J."/>
            <person name="Ramirez L."/>
            <person name="Alfaro M."/>
            <person name="Sun H."/>
            <person name="Tritt A."/>
            <person name="Yoshinaga Y."/>
            <person name="Zwiers L.-H."/>
            <person name="Turgeon B."/>
            <person name="Goodwin S."/>
            <person name="Spatafora J."/>
            <person name="Crous P."/>
            <person name="Grigoriev I."/>
        </authorList>
    </citation>
    <scope>NUCLEOTIDE SEQUENCE</scope>
    <source>
        <strain evidence="2">CBS 473.64</strain>
    </source>
</reference>
<protein>
    <submittedName>
        <fullName evidence="2">Uncharacterized protein</fullName>
    </submittedName>
</protein>
<dbReference type="EMBL" id="MU006791">
    <property type="protein sequence ID" value="KAF2637921.1"/>
    <property type="molecule type" value="Genomic_DNA"/>
</dbReference>
<keyword evidence="1" id="KW-0732">Signal</keyword>
<dbReference type="OrthoDB" id="10435675at2759"/>
<organism evidence="2 3">
    <name type="scientific">Massarina eburnea CBS 473.64</name>
    <dbReference type="NCBI Taxonomy" id="1395130"/>
    <lineage>
        <taxon>Eukaryota</taxon>
        <taxon>Fungi</taxon>
        <taxon>Dikarya</taxon>
        <taxon>Ascomycota</taxon>
        <taxon>Pezizomycotina</taxon>
        <taxon>Dothideomycetes</taxon>
        <taxon>Pleosporomycetidae</taxon>
        <taxon>Pleosporales</taxon>
        <taxon>Massarineae</taxon>
        <taxon>Massarinaceae</taxon>
        <taxon>Massarina</taxon>
    </lineage>
</organism>
<feature type="chain" id="PRO_5025389691" evidence="1">
    <location>
        <begin position="20"/>
        <end position="184"/>
    </location>
</feature>